<feature type="non-terminal residue" evidence="2">
    <location>
        <position position="1"/>
    </location>
</feature>
<dbReference type="EMBL" id="CAUYUJ010014266">
    <property type="protein sequence ID" value="CAK0839056.1"/>
    <property type="molecule type" value="Genomic_DNA"/>
</dbReference>
<evidence type="ECO:0000256" key="1">
    <source>
        <dbReference type="SAM" id="MobiDB-lite"/>
    </source>
</evidence>
<proteinExistence type="predicted"/>
<gene>
    <name evidence="2" type="ORF">PCOR1329_LOCUS34838</name>
</gene>
<reference evidence="2" key="1">
    <citation type="submission" date="2023-10" db="EMBL/GenBank/DDBJ databases">
        <authorList>
            <person name="Chen Y."/>
            <person name="Shah S."/>
            <person name="Dougan E. K."/>
            <person name="Thang M."/>
            <person name="Chan C."/>
        </authorList>
    </citation>
    <scope>NUCLEOTIDE SEQUENCE [LARGE SCALE GENOMIC DNA]</scope>
</reference>
<accession>A0ABN9T266</accession>
<keyword evidence="3" id="KW-1185">Reference proteome</keyword>
<dbReference type="Proteomes" id="UP001189429">
    <property type="component" value="Unassembled WGS sequence"/>
</dbReference>
<protein>
    <recommendedName>
        <fullName evidence="4">Spindle pole body component</fullName>
    </recommendedName>
</protein>
<evidence type="ECO:0000313" key="3">
    <source>
        <dbReference type="Proteomes" id="UP001189429"/>
    </source>
</evidence>
<organism evidence="2 3">
    <name type="scientific">Prorocentrum cordatum</name>
    <dbReference type="NCBI Taxonomy" id="2364126"/>
    <lineage>
        <taxon>Eukaryota</taxon>
        <taxon>Sar</taxon>
        <taxon>Alveolata</taxon>
        <taxon>Dinophyceae</taxon>
        <taxon>Prorocentrales</taxon>
        <taxon>Prorocentraceae</taxon>
        <taxon>Prorocentrum</taxon>
    </lineage>
</organism>
<evidence type="ECO:0000313" key="2">
    <source>
        <dbReference type="EMBL" id="CAK0839056.1"/>
    </source>
</evidence>
<comment type="caution">
    <text evidence="2">The sequence shown here is derived from an EMBL/GenBank/DDBJ whole genome shotgun (WGS) entry which is preliminary data.</text>
</comment>
<sequence>TVLHQGDARELERFRAQGGLAQTMVRLARLDFRLAAITGNSLTQLTMRFLRALVEELCEQRVLRLLSRFHFFCTGAALYVHFDPQRSADSNAGGPRLLWGRDGSGVQKPLRSSSW</sequence>
<feature type="region of interest" description="Disordered" evidence="1">
    <location>
        <begin position="85"/>
        <end position="115"/>
    </location>
</feature>
<name>A0ABN9T266_9DINO</name>
<evidence type="ECO:0008006" key="4">
    <source>
        <dbReference type="Google" id="ProtNLM"/>
    </source>
</evidence>